<dbReference type="GeneID" id="72187318"/>
<accession>A0A8U0I0A9</accession>
<reference evidence="2 3" key="1">
    <citation type="submission" date="2022-04" db="EMBL/GenBank/DDBJ databases">
        <title>Diverse halophilic archaea isolated from saline environments.</title>
        <authorList>
            <person name="Cui H.-L."/>
        </authorList>
    </citation>
    <scope>NUCLEOTIDE SEQUENCE [LARGE SCALE GENOMIC DNA]</scope>
    <source>
        <strain evidence="2 3">XZYJT49</strain>
        <plasmid evidence="2 3">unnamed1</plasmid>
    </source>
</reference>
<dbReference type="KEGG" id="halx:M0R89_18925"/>
<name>A0A8U0I0A9_9EURY</name>
<keyword evidence="3" id="KW-1185">Reference proteome</keyword>
<evidence type="ECO:0000259" key="1">
    <source>
        <dbReference type="Pfam" id="PF24035"/>
    </source>
</evidence>
<evidence type="ECO:0000313" key="2">
    <source>
        <dbReference type="EMBL" id="UPV76608.1"/>
    </source>
</evidence>
<gene>
    <name evidence="2" type="ORF">M0R89_18925</name>
</gene>
<proteinExistence type="predicted"/>
<protein>
    <recommendedName>
        <fullName evidence="1">DUF7344 domain-containing protein</fullName>
    </recommendedName>
</protein>
<dbReference type="Proteomes" id="UP000830729">
    <property type="component" value="Plasmid unnamed1"/>
</dbReference>
<geneLocation type="plasmid" evidence="2 3">
    <name>unnamed1</name>
</geneLocation>
<sequence length="141" mass="15643">MILVIMCSGDASSGDDGDAPSFARVLSDRDGRSIDQLFETIADRRSRLVLSYFDSASVDAAELDDLVEYVAEREVASSSVDADAADEEYCRRVAISLHHNHLPKLSDDAFVDYDPRSKTVRYWGGDRVSACLKLYEAVRDD</sequence>
<feature type="domain" description="DUF7344" evidence="1">
    <location>
        <begin position="38"/>
        <end position="121"/>
    </location>
</feature>
<dbReference type="AlphaFoldDB" id="A0A8U0I0A9"/>
<dbReference type="EMBL" id="CP096660">
    <property type="protein sequence ID" value="UPV76608.1"/>
    <property type="molecule type" value="Genomic_DNA"/>
</dbReference>
<organism evidence="2 3">
    <name type="scientific">Halorussus limi</name>
    <dbReference type="NCBI Taxonomy" id="2938695"/>
    <lineage>
        <taxon>Archaea</taxon>
        <taxon>Methanobacteriati</taxon>
        <taxon>Methanobacteriota</taxon>
        <taxon>Stenosarchaea group</taxon>
        <taxon>Halobacteria</taxon>
        <taxon>Halobacteriales</taxon>
        <taxon>Haladaptataceae</taxon>
        <taxon>Halorussus</taxon>
    </lineage>
</organism>
<evidence type="ECO:0000313" key="3">
    <source>
        <dbReference type="Proteomes" id="UP000830729"/>
    </source>
</evidence>
<keyword evidence="2" id="KW-0614">Plasmid</keyword>
<dbReference type="Pfam" id="PF24035">
    <property type="entry name" value="DUF7344"/>
    <property type="match status" value="1"/>
</dbReference>
<dbReference type="RefSeq" id="WP_248652641.1">
    <property type="nucleotide sequence ID" value="NZ_CP096660.1"/>
</dbReference>
<dbReference type="InterPro" id="IPR055768">
    <property type="entry name" value="DUF7344"/>
</dbReference>